<keyword evidence="3" id="KW-0378">Hydrolase</keyword>
<feature type="active site" description="Proton acceptor" evidence="1">
    <location>
        <position position="17"/>
    </location>
</feature>
<dbReference type="RefSeq" id="WP_238218128.1">
    <property type="nucleotide sequence ID" value="NZ_BPUS01000038.1"/>
</dbReference>
<accession>A0AA37IIX0</accession>
<organism evidence="3 4">
    <name type="scientific">Caballeronia novacaledonica</name>
    <dbReference type="NCBI Taxonomy" id="1544861"/>
    <lineage>
        <taxon>Bacteria</taxon>
        <taxon>Pseudomonadati</taxon>
        <taxon>Pseudomonadota</taxon>
        <taxon>Betaproteobacteria</taxon>
        <taxon>Burkholderiales</taxon>
        <taxon>Burkholderiaceae</taxon>
        <taxon>Caballeronia</taxon>
    </lineage>
</organism>
<dbReference type="Gene3D" id="3.40.50.2000">
    <property type="entry name" value="Glycogen Phosphorylase B"/>
    <property type="match status" value="1"/>
</dbReference>
<sequence length="361" mass="39174">MRIAFRADSSPVIGSGHVMRCLALAQALAQAGAEIHFVTTAYEGHLGAVIRAAGFACHELIAVDERLSMDHRVWTAEMTSAHIADVKRTLASLGAVDWLVVDHYGLDTRFEASCRALVKHVAVIDDLANREHDATLLVDQNLFQDAETRYRDLIPVHCQTLLGPGYALLREEFRAYREARLNRAAHTGALRVLAFFGGGDSSNETEKFLLGWPGSAEEGLCADVVVGGSNPHIGRLRSLAETLPNVRLHHQTPDMAQLMAASDYAFGASGSANWERLCLGLNASVVCVADNQVQTVSALVQQGLVDYIGCSDETSPSTYAQALHRLKANPNEYLRPAERLMSHVDGSGARRVAHAMLSIAR</sequence>
<evidence type="ECO:0000313" key="3">
    <source>
        <dbReference type="EMBL" id="GJH30497.1"/>
    </source>
</evidence>
<dbReference type="SUPFAM" id="SSF53756">
    <property type="entry name" value="UDP-Glycosyltransferase/glycogen phosphorylase"/>
    <property type="match status" value="1"/>
</dbReference>
<feature type="binding site" evidence="2">
    <location>
        <position position="170"/>
    </location>
    <ligand>
        <name>substrate</name>
    </ligand>
</feature>
<dbReference type="Gene3D" id="3.40.50.11190">
    <property type="match status" value="1"/>
</dbReference>
<dbReference type="AlphaFoldDB" id="A0AA37IIX0"/>
<reference evidence="3" key="1">
    <citation type="submission" date="2022-09" db="EMBL/GenBank/DDBJ databases">
        <title>Isolation and characterization of 3-chlorobenzoate degrading bacteria from soils in Shizuoka.</title>
        <authorList>
            <person name="Ifat A."/>
            <person name="Ogawa N."/>
            <person name="Kimbara K."/>
            <person name="Moriuchi R."/>
            <person name="Dohra H."/>
            <person name="Shintani M."/>
        </authorList>
    </citation>
    <scope>NUCLEOTIDE SEQUENCE</scope>
    <source>
        <strain evidence="3">19CS4-2</strain>
    </source>
</reference>
<protein>
    <submittedName>
        <fullName evidence="3">UDP-2,4-diacetamido-2,4, 6-trideoxy-beta-L-altropyranose hydrolase</fullName>
    </submittedName>
</protein>
<dbReference type="GO" id="GO:0016787">
    <property type="term" value="F:hydrolase activity"/>
    <property type="evidence" value="ECO:0007669"/>
    <property type="project" value="UniProtKB-KW"/>
</dbReference>
<evidence type="ECO:0000256" key="1">
    <source>
        <dbReference type="PIRSR" id="PIRSR620023-1"/>
    </source>
</evidence>
<evidence type="ECO:0000256" key="2">
    <source>
        <dbReference type="PIRSR" id="PIRSR620023-2"/>
    </source>
</evidence>
<name>A0AA37IIX0_9BURK</name>
<gene>
    <name evidence="3" type="primary">pseG</name>
    <name evidence="3" type="ORF">CBA19CS42_38295</name>
</gene>
<dbReference type="NCBIfam" id="TIGR03590">
    <property type="entry name" value="PseG"/>
    <property type="match status" value="1"/>
</dbReference>
<comment type="caution">
    <text evidence="3">The sequence shown here is derived from an EMBL/GenBank/DDBJ whole genome shotgun (WGS) entry which is preliminary data.</text>
</comment>
<dbReference type="EMBL" id="BPUS01000038">
    <property type="protein sequence ID" value="GJH30497.1"/>
    <property type="molecule type" value="Genomic_DNA"/>
</dbReference>
<dbReference type="InterPro" id="IPR020023">
    <property type="entry name" value="PseG"/>
</dbReference>
<proteinExistence type="predicted"/>
<dbReference type="Proteomes" id="UP001055111">
    <property type="component" value="Unassembled WGS sequence"/>
</dbReference>
<evidence type="ECO:0000313" key="4">
    <source>
        <dbReference type="Proteomes" id="UP001055111"/>
    </source>
</evidence>
<feature type="binding site" evidence="2">
    <location>
        <position position="275"/>
    </location>
    <ligand>
        <name>substrate</name>
    </ligand>
</feature>